<evidence type="ECO:0000256" key="1">
    <source>
        <dbReference type="ARBA" id="ARBA00000085"/>
    </source>
</evidence>
<keyword evidence="5" id="KW-0997">Cell inner membrane</keyword>
<feature type="domain" description="Histidine kinase" evidence="19">
    <location>
        <begin position="276"/>
        <end position="483"/>
    </location>
</feature>
<evidence type="ECO:0000256" key="3">
    <source>
        <dbReference type="ARBA" id="ARBA00012438"/>
    </source>
</evidence>
<dbReference type="SUPFAM" id="SSF55874">
    <property type="entry name" value="ATPase domain of HSP90 chaperone/DNA topoisomerase II/histidine kinase"/>
    <property type="match status" value="1"/>
</dbReference>
<evidence type="ECO:0000256" key="13">
    <source>
        <dbReference type="ARBA" id="ARBA00022912"/>
    </source>
</evidence>
<dbReference type="GO" id="GO:0046872">
    <property type="term" value="F:metal ion binding"/>
    <property type="evidence" value="ECO:0007669"/>
    <property type="project" value="InterPro"/>
</dbReference>
<dbReference type="AlphaFoldDB" id="A0A2H1MYP7"/>
<dbReference type="Gene3D" id="3.30.450.140">
    <property type="match status" value="1"/>
</dbReference>
<keyword evidence="16 18" id="KW-0472">Membrane</keyword>
<keyword evidence="10 22" id="KW-0418">Kinase</keyword>
<keyword evidence="9" id="KW-0547">Nucleotide-binding</keyword>
<dbReference type="InterPro" id="IPR015014">
    <property type="entry name" value="PhoQ_Sensor"/>
</dbReference>
<evidence type="ECO:0000256" key="7">
    <source>
        <dbReference type="ARBA" id="ARBA00022679"/>
    </source>
</evidence>
<evidence type="ECO:0000313" key="21">
    <source>
        <dbReference type="EMBL" id="SOF03845.1"/>
    </source>
</evidence>
<evidence type="ECO:0000256" key="15">
    <source>
        <dbReference type="ARBA" id="ARBA00023012"/>
    </source>
</evidence>
<dbReference type="EMBL" id="LT908437">
    <property type="protein sequence ID" value="SOF03845.1"/>
    <property type="molecule type" value="Genomic_DNA"/>
</dbReference>
<evidence type="ECO:0000256" key="11">
    <source>
        <dbReference type="ARBA" id="ARBA00022801"/>
    </source>
</evidence>
<dbReference type="EMBL" id="LT908449">
    <property type="protein sequence ID" value="SOF03864.1"/>
    <property type="molecule type" value="Genomic_DNA"/>
</dbReference>
<dbReference type="FunFam" id="1.10.287.130:FF:000013">
    <property type="entry name" value="Sensor histidine kinase PhoQ"/>
    <property type="match status" value="1"/>
</dbReference>
<dbReference type="InterPro" id="IPR005467">
    <property type="entry name" value="His_kinase_dom"/>
</dbReference>
<comment type="subcellular location">
    <subcellularLocation>
        <location evidence="2">Cell inner membrane</location>
        <topology evidence="2">Multi-pass membrane protein</topology>
    </subcellularLocation>
</comment>
<dbReference type="PROSITE" id="PS50109">
    <property type="entry name" value="HIS_KIN"/>
    <property type="match status" value="1"/>
</dbReference>
<dbReference type="InterPro" id="IPR036890">
    <property type="entry name" value="HATPase_C_sf"/>
</dbReference>
<evidence type="ECO:0000256" key="2">
    <source>
        <dbReference type="ARBA" id="ARBA00004429"/>
    </source>
</evidence>
<dbReference type="NCBIfam" id="NF008077">
    <property type="entry name" value="PRK10815.1"/>
    <property type="match status" value="1"/>
</dbReference>
<dbReference type="Gene3D" id="1.10.287.130">
    <property type="match status" value="1"/>
</dbReference>
<keyword evidence="4" id="KW-1003">Cell membrane</keyword>
<organism evidence="22">
    <name type="scientific">Enterobacter cloacae</name>
    <dbReference type="NCBI Taxonomy" id="550"/>
    <lineage>
        <taxon>Bacteria</taxon>
        <taxon>Pseudomonadati</taxon>
        <taxon>Pseudomonadota</taxon>
        <taxon>Gammaproteobacteria</taxon>
        <taxon>Enterobacterales</taxon>
        <taxon>Enterobacteriaceae</taxon>
        <taxon>Enterobacter</taxon>
        <taxon>Enterobacter cloacae complex</taxon>
    </lineage>
</organism>
<keyword evidence="13" id="KW-0904">Protein phosphatase</keyword>
<keyword evidence="14 18" id="KW-1133">Transmembrane helix</keyword>
<dbReference type="InterPro" id="IPR003660">
    <property type="entry name" value="HAMP_dom"/>
</dbReference>
<dbReference type="PROSITE" id="PS50885">
    <property type="entry name" value="HAMP"/>
    <property type="match status" value="1"/>
</dbReference>
<keyword evidence="8 18" id="KW-0812">Transmembrane</keyword>
<dbReference type="InterPro" id="IPR038429">
    <property type="entry name" value="PhoQ_Sensor_sf"/>
</dbReference>
<feature type="transmembrane region" description="Helical" evidence="18">
    <location>
        <begin position="20"/>
        <end position="43"/>
    </location>
</feature>
<dbReference type="InterPro" id="IPR050428">
    <property type="entry name" value="TCS_sensor_his_kinase"/>
</dbReference>
<dbReference type="SMART" id="SM00388">
    <property type="entry name" value="HisKA"/>
    <property type="match status" value="1"/>
</dbReference>
<sequence length="489" mass="55961">MKGILRHILPLSLRVRFLLATPPVVLVLSLSYGMVALVGYSVSFDKTTFRLLRGESNLFYTLAKWENNRITVEMPENLNQQSPTLALIYDEKGKLLWAQRDVPWLKKRIRPEWLKTNGFHEIEADLNSTSSLLRDDRALQIKLNEIRAEDDDTEMTHSVAINLYPATLNMPQLTIVVIDTIPVELKRSYMVWNWFVYVLAANLLLVIPLLWVAAWWSLRPIESLAKEVRELEEHHREKLNPETTRELTSLVRNLNRLLKSERERERYDKYRTTLTDLTHSLKTPLAVMQSTLRSMRSSKMSVDDAEPVMLEQISRISQQIGYYLHRASMRSGSALLSRELHPVAPLLDNLTSALNKVYQRKGVNISLDISPEISFVGEKNDFMEVMGNLLDNACKYCLEFVEVSARVTDNELHIIVEDDGPGIPRNKREVVFDRGQRADTLRPGQGVGLSVAREIVDQYEGKIETGESLLGGARMEVIFGRQHPVSNDS</sequence>
<evidence type="ECO:0000256" key="5">
    <source>
        <dbReference type="ARBA" id="ARBA00022519"/>
    </source>
</evidence>
<evidence type="ECO:0000256" key="9">
    <source>
        <dbReference type="ARBA" id="ARBA00022741"/>
    </source>
</evidence>
<evidence type="ECO:0000256" key="17">
    <source>
        <dbReference type="ARBA" id="ARBA00032477"/>
    </source>
</evidence>
<dbReference type="InterPro" id="IPR058618">
    <property type="entry name" value="PhoQ"/>
</dbReference>
<dbReference type="PANTHER" id="PTHR45436">
    <property type="entry name" value="SENSOR HISTIDINE KINASE YKOH"/>
    <property type="match status" value="1"/>
</dbReference>
<dbReference type="GO" id="GO:0005524">
    <property type="term" value="F:ATP binding"/>
    <property type="evidence" value="ECO:0007669"/>
    <property type="project" value="UniProtKB-KW"/>
</dbReference>
<evidence type="ECO:0000256" key="18">
    <source>
        <dbReference type="SAM" id="Phobius"/>
    </source>
</evidence>
<evidence type="ECO:0000256" key="12">
    <source>
        <dbReference type="ARBA" id="ARBA00022840"/>
    </source>
</evidence>
<evidence type="ECO:0000256" key="4">
    <source>
        <dbReference type="ARBA" id="ARBA00022475"/>
    </source>
</evidence>
<evidence type="ECO:0000256" key="8">
    <source>
        <dbReference type="ARBA" id="ARBA00022692"/>
    </source>
</evidence>
<dbReference type="GO" id="GO:0005886">
    <property type="term" value="C:plasma membrane"/>
    <property type="evidence" value="ECO:0007669"/>
    <property type="project" value="UniProtKB-SubCell"/>
</dbReference>
<feature type="transmembrane region" description="Helical" evidence="18">
    <location>
        <begin position="194"/>
        <end position="216"/>
    </location>
</feature>
<dbReference type="GO" id="GO:0000155">
    <property type="term" value="F:phosphorelay sensor kinase activity"/>
    <property type="evidence" value="ECO:0007669"/>
    <property type="project" value="InterPro"/>
</dbReference>
<evidence type="ECO:0000256" key="14">
    <source>
        <dbReference type="ARBA" id="ARBA00022989"/>
    </source>
</evidence>
<accession>A0A2H1MYP7</accession>
<gene>
    <name evidence="22" type="primary">phoP</name>
    <name evidence="21" type="synonym">phoQ</name>
</gene>
<dbReference type="Pfam" id="PF02518">
    <property type="entry name" value="HATPase_c"/>
    <property type="match status" value="1"/>
</dbReference>
<dbReference type="EMBL" id="LT908452">
    <property type="protein sequence ID" value="SOF03891.1"/>
    <property type="molecule type" value="Genomic_DNA"/>
</dbReference>
<keyword evidence="12" id="KW-0067">ATP-binding</keyword>
<dbReference type="PRINTS" id="PR00344">
    <property type="entry name" value="BCTRLSENSOR"/>
</dbReference>
<evidence type="ECO:0000313" key="22">
    <source>
        <dbReference type="EMBL" id="SOF03891.1"/>
    </source>
</evidence>
<name>A0A2H1MYP7_ENTCL</name>
<protein>
    <recommendedName>
        <fullName evidence="3">histidine kinase</fullName>
        <ecNumber evidence="3">2.7.13.3</ecNumber>
    </recommendedName>
    <alternativeName>
        <fullName evidence="17">Sensor histidine protein kinase/phosphatase PhoQ</fullName>
    </alternativeName>
</protein>
<feature type="domain" description="HAMP" evidence="20">
    <location>
        <begin position="215"/>
        <end position="266"/>
    </location>
</feature>
<dbReference type="SMART" id="SM00387">
    <property type="entry name" value="HATPase_c"/>
    <property type="match status" value="1"/>
</dbReference>
<dbReference type="InterPro" id="IPR003594">
    <property type="entry name" value="HATPase_dom"/>
</dbReference>
<dbReference type="CDD" id="cd16954">
    <property type="entry name" value="HATPase_PhoQ-like"/>
    <property type="match status" value="1"/>
</dbReference>
<dbReference type="InterPro" id="IPR003661">
    <property type="entry name" value="HisK_dim/P_dom"/>
</dbReference>
<evidence type="ECO:0000259" key="19">
    <source>
        <dbReference type="PROSITE" id="PS50109"/>
    </source>
</evidence>
<dbReference type="EC" id="2.7.13.3" evidence="3"/>
<dbReference type="Gene3D" id="3.30.565.10">
    <property type="entry name" value="Histidine kinase-like ATPase, C-terminal domain"/>
    <property type="match status" value="1"/>
</dbReference>
<evidence type="ECO:0000259" key="20">
    <source>
        <dbReference type="PROSITE" id="PS50885"/>
    </source>
</evidence>
<dbReference type="PANTHER" id="PTHR45436:SF4">
    <property type="entry name" value="SENSOR PROTEIN PHOQ"/>
    <property type="match status" value="1"/>
</dbReference>
<keyword evidence="11" id="KW-0378">Hydrolase</keyword>
<evidence type="ECO:0000256" key="16">
    <source>
        <dbReference type="ARBA" id="ARBA00023136"/>
    </source>
</evidence>
<keyword evidence="7" id="KW-0808">Transferase</keyword>
<evidence type="ECO:0000256" key="10">
    <source>
        <dbReference type="ARBA" id="ARBA00022777"/>
    </source>
</evidence>
<comment type="catalytic activity">
    <reaction evidence="1">
        <text>ATP + protein L-histidine = ADP + protein N-phospho-L-histidine.</text>
        <dbReference type="EC" id="2.7.13.3"/>
    </reaction>
</comment>
<dbReference type="GO" id="GO:0004721">
    <property type="term" value="F:phosphoprotein phosphatase activity"/>
    <property type="evidence" value="ECO:0007669"/>
    <property type="project" value="UniProtKB-KW"/>
</dbReference>
<keyword evidence="15" id="KW-0902">Two-component regulatory system</keyword>
<keyword evidence="6" id="KW-0597">Phosphoprotein</keyword>
<evidence type="ECO:0000256" key="6">
    <source>
        <dbReference type="ARBA" id="ARBA00022553"/>
    </source>
</evidence>
<proteinExistence type="predicted"/>
<dbReference type="Pfam" id="PF08918">
    <property type="entry name" value="PhoQ_Sensor"/>
    <property type="match status" value="1"/>
</dbReference>
<dbReference type="InterPro" id="IPR004358">
    <property type="entry name" value="Sig_transdc_His_kin-like_C"/>
</dbReference>
<reference evidence="22" key="1">
    <citation type="submission" date="2017-09" db="EMBL/GenBank/DDBJ databases">
        <authorList>
            <person name="Ehlers B."/>
            <person name="Leendertz F.H."/>
        </authorList>
    </citation>
    <scope>NUCLEOTIDE SEQUENCE</scope>
    <source>
        <strain evidence="21">Enterobacter cloacae ST-335 S45</strain>
        <strain evidence="22">Enterobacter cloacae ST-335 S46</strain>
    </source>
</reference>
<dbReference type="InterPro" id="IPR058619">
    <property type="entry name" value="PhoQ/CarS-like_HATPase"/>
</dbReference>